<evidence type="ECO:0000313" key="9">
    <source>
        <dbReference type="Proteomes" id="UP000653002"/>
    </source>
</evidence>
<gene>
    <name evidence="8" type="ORF">GUH15_03815</name>
</gene>
<keyword evidence="3 6" id="KW-0378">Hydrolase</keyword>
<evidence type="ECO:0000256" key="2">
    <source>
        <dbReference type="ARBA" id="ARBA00022723"/>
    </source>
</evidence>
<dbReference type="InterPro" id="IPR042088">
    <property type="entry name" value="OligoPept_F_C"/>
</dbReference>
<evidence type="ECO:0000256" key="3">
    <source>
        <dbReference type="ARBA" id="ARBA00022801"/>
    </source>
</evidence>
<evidence type="ECO:0000313" key="8">
    <source>
        <dbReference type="EMBL" id="MBD4335217.1"/>
    </source>
</evidence>
<comment type="cofactor">
    <cofactor evidence="6">
        <name>Zn(2+)</name>
        <dbReference type="ChEBI" id="CHEBI:29105"/>
    </cofactor>
    <text evidence="6">Binds 1 zinc ion.</text>
</comment>
<feature type="domain" description="Peptidase M3A/M3B catalytic" evidence="7">
    <location>
        <begin position="4"/>
        <end position="77"/>
    </location>
</feature>
<dbReference type="SUPFAM" id="SSF55486">
    <property type="entry name" value="Metalloproteases ('zincins'), catalytic domain"/>
    <property type="match status" value="1"/>
</dbReference>
<sequence>IEHLLAEKNQDPETRLALLNQYLENFKGTVYRQTMFAEFERDAHAMAERGEALNPAALNNLYKKLIVDYFGPEMVVDDE</sequence>
<evidence type="ECO:0000256" key="4">
    <source>
        <dbReference type="ARBA" id="ARBA00022833"/>
    </source>
</evidence>
<dbReference type="Proteomes" id="UP000653002">
    <property type="component" value="Unassembled WGS sequence"/>
</dbReference>
<comment type="similarity">
    <text evidence="6">Belongs to the peptidase M3 family.</text>
</comment>
<dbReference type="AlphaFoldDB" id="A0A8I0L6N0"/>
<dbReference type="EMBL" id="JAABFR010000155">
    <property type="protein sequence ID" value="MBD4335217.1"/>
    <property type="molecule type" value="Genomic_DNA"/>
</dbReference>
<keyword evidence="4 6" id="KW-0862">Zinc</keyword>
<name>A0A8I0L6N0_XANCI</name>
<dbReference type="Pfam" id="PF01432">
    <property type="entry name" value="Peptidase_M3"/>
    <property type="match status" value="1"/>
</dbReference>
<comment type="caution">
    <text evidence="8">The sequence shown here is derived from an EMBL/GenBank/DDBJ whole genome shotgun (WGS) entry which is preliminary data.</text>
</comment>
<keyword evidence="5 6" id="KW-0482">Metalloprotease</keyword>
<protein>
    <submittedName>
        <fullName evidence="8">Oligoendopeptidase F</fullName>
    </submittedName>
</protein>
<reference evidence="8" key="1">
    <citation type="submission" date="2020-01" db="EMBL/GenBank/DDBJ databases">
        <authorList>
            <person name="Richard D."/>
        </authorList>
    </citation>
    <scope>NUCLEOTIDE SEQUENCE</scope>
    <source>
        <strain evidence="8">JP541</strain>
    </source>
</reference>
<feature type="non-terminal residue" evidence="8">
    <location>
        <position position="79"/>
    </location>
</feature>
<evidence type="ECO:0000256" key="6">
    <source>
        <dbReference type="RuleBase" id="RU003435"/>
    </source>
</evidence>
<keyword evidence="2 6" id="KW-0479">Metal-binding</keyword>
<keyword evidence="1 6" id="KW-0645">Protease</keyword>
<dbReference type="GO" id="GO:0046872">
    <property type="term" value="F:metal ion binding"/>
    <property type="evidence" value="ECO:0007669"/>
    <property type="project" value="UniProtKB-UniRule"/>
</dbReference>
<dbReference type="GO" id="GO:0004222">
    <property type="term" value="F:metalloendopeptidase activity"/>
    <property type="evidence" value="ECO:0007669"/>
    <property type="project" value="InterPro"/>
</dbReference>
<dbReference type="GO" id="GO:0006508">
    <property type="term" value="P:proteolysis"/>
    <property type="evidence" value="ECO:0007669"/>
    <property type="project" value="UniProtKB-KW"/>
</dbReference>
<evidence type="ECO:0000259" key="7">
    <source>
        <dbReference type="Pfam" id="PF01432"/>
    </source>
</evidence>
<accession>A0A8I0L6N0</accession>
<proteinExistence type="inferred from homology"/>
<evidence type="ECO:0000256" key="1">
    <source>
        <dbReference type="ARBA" id="ARBA00022670"/>
    </source>
</evidence>
<evidence type="ECO:0000256" key="5">
    <source>
        <dbReference type="ARBA" id="ARBA00023049"/>
    </source>
</evidence>
<dbReference type="Gene3D" id="1.10.1370.20">
    <property type="entry name" value="Oligoendopeptidase f, C-terminal domain"/>
    <property type="match status" value="1"/>
</dbReference>
<dbReference type="InterPro" id="IPR001567">
    <property type="entry name" value="Pept_M3A_M3B_dom"/>
</dbReference>
<feature type="non-terminal residue" evidence="8">
    <location>
        <position position="1"/>
    </location>
</feature>
<organism evidence="8 9">
    <name type="scientific">Xanthomonas citri pv. citri</name>
    <dbReference type="NCBI Taxonomy" id="611301"/>
    <lineage>
        <taxon>Bacteria</taxon>
        <taxon>Pseudomonadati</taxon>
        <taxon>Pseudomonadota</taxon>
        <taxon>Gammaproteobacteria</taxon>
        <taxon>Lysobacterales</taxon>
        <taxon>Lysobacteraceae</taxon>
        <taxon>Xanthomonas</taxon>
    </lineage>
</organism>